<keyword evidence="2" id="KW-0328">Glycosyltransferase</keyword>
<dbReference type="Pfam" id="PF00535">
    <property type="entry name" value="Glycos_transf_2"/>
    <property type="match status" value="1"/>
</dbReference>
<evidence type="ECO:0000256" key="3">
    <source>
        <dbReference type="ARBA" id="ARBA00022679"/>
    </source>
</evidence>
<name>A0A2U3QDY2_9BACT</name>
<dbReference type="PANTHER" id="PTHR43179:SF12">
    <property type="entry name" value="GALACTOFURANOSYLTRANSFERASE GLFT2"/>
    <property type="match status" value="1"/>
</dbReference>
<protein>
    <submittedName>
        <fullName evidence="5">Glycosyl transferase, family 2</fullName>
    </submittedName>
</protein>
<dbReference type="Gene3D" id="3.90.550.10">
    <property type="entry name" value="Spore Coat Polysaccharide Biosynthesis Protein SpsA, Chain A"/>
    <property type="match status" value="1"/>
</dbReference>
<evidence type="ECO:0000259" key="4">
    <source>
        <dbReference type="Pfam" id="PF00535"/>
    </source>
</evidence>
<dbReference type="SUPFAM" id="SSF53448">
    <property type="entry name" value="Nucleotide-diphospho-sugar transferases"/>
    <property type="match status" value="1"/>
</dbReference>
<evidence type="ECO:0000256" key="1">
    <source>
        <dbReference type="ARBA" id="ARBA00006739"/>
    </source>
</evidence>
<dbReference type="Proteomes" id="UP000245125">
    <property type="component" value="Unassembled WGS sequence"/>
</dbReference>
<dbReference type="PANTHER" id="PTHR43179">
    <property type="entry name" value="RHAMNOSYLTRANSFERASE WBBL"/>
    <property type="match status" value="1"/>
</dbReference>
<dbReference type="GO" id="GO:0016757">
    <property type="term" value="F:glycosyltransferase activity"/>
    <property type="evidence" value="ECO:0007669"/>
    <property type="project" value="UniProtKB-KW"/>
</dbReference>
<proteinExistence type="inferred from homology"/>
<evidence type="ECO:0000256" key="2">
    <source>
        <dbReference type="ARBA" id="ARBA00022676"/>
    </source>
</evidence>
<dbReference type="EMBL" id="OUUY01000005">
    <property type="protein sequence ID" value="SPP99641.1"/>
    <property type="molecule type" value="Genomic_DNA"/>
</dbReference>
<evidence type="ECO:0000313" key="5">
    <source>
        <dbReference type="EMBL" id="SPP99641.1"/>
    </source>
</evidence>
<dbReference type="InterPro" id="IPR029044">
    <property type="entry name" value="Nucleotide-diphossugar_trans"/>
</dbReference>
<sequence length="341" mass="38259">MNGQPAISVVIVNYNGLSHLQECLDSLRAQTFRDFETIFVDNASTDGSVEFVKNNFAELKVIRNEKNLGYGGGNNAGIRSAEGKYIAILNNDTKVDPDWLGMLFAAAEKGEGIGMCASKILNYYRPGIIDNTGLLLYKDGVARGRGRLERDTGQYDSEDEVFFPSGCAGLYRKGMLKEIGLLDEDFFLYVEDVDIGLRARLAGWRCVYVPRALVYHKYSATTEAYSPLKAYLVERNRIWVMMKCFPLSMIATSPFYTLLRYLLQGYGILTGRGASSRIVRSYSVWEGLKILMRSYSSAFMGCGKILKKRREIMGHKKVSGGDIADWFRRFGISAMEVALKE</sequence>
<comment type="similarity">
    <text evidence="1">Belongs to the glycosyltransferase 2 family.</text>
</comment>
<accession>A0A2U3QDY2</accession>
<gene>
    <name evidence="5" type="ORF">NBG4_1020004</name>
</gene>
<dbReference type="AlphaFoldDB" id="A0A2U3QDY2"/>
<dbReference type="CDD" id="cd04186">
    <property type="entry name" value="GT_2_like_c"/>
    <property type="match status" value="1"/>
</dbReference>
<reference evidence="6" key="1">
    <citation type="submission" date="2018-03" db="EMBL/GenBank/DDBJ databases">
        <authorList>
            <person name="Zecchin S."/>
        </authorList>
    </citation>
    <scope>NUCLEOTIDE SEQUENCE [LARGE SCALE GENOMIC DNA]</scope>
</reference>
<dbReference type="InterPro" id="IPR001173">
    <property type="entry name" value="Glyco_trans_2-like"/>
</dbReference>
<keyword evidence="3 5" id="KW-0808">Transferase</keyword>
<dbReference type="OrthoDB" id="9771846at2"/>
<organism evidence="5 6">
    <name type="scientific">Candidatus Sulfobium mesophilum</name>
    <dbReference type="NCBI Taxonomy" id="2016548"/>
    <lineage>
        <taxon>Bacteria</taxon>
        <taxon>Pseudomonadati</taxon>
        <taxon>Nitrospirota</taxon>
        <taxon>Nitrospiria</taxon>
        <taxon>Nitrospirales</taxon>
        <taxon>Nitrospiraceae</taxon>
        <taxon>Candidatus Sulfobium</taxon>
    </lineage>
</organism>
<feature type="domain" description="Glycosyltransferase 2-like" evidence="4">
    <location>
        <begin position="8"/>
        <end position="179"/>
    </location>
</feature>
<evidence type="ECO:0000313" key="6">
    <source>
        <dbReference type="Proteomes" id="UP000245125"/>
    </source>
</evidence>
<keyword evidence="6" id="KW-1185">Reference proteome</keyword>